<comment type="caution">
    <text evidence="2">The sequence shown here is derived from an EMBL/GenBank/DDBJ whole genome shotgun (WGS) entry which is preliminary data.</text>
</comment>
<protein>
    <submittedName>
        <fullName evidence="2">Uncharacterized protein</fullName>
    </submittedName>
</protein>
<accession>A0A9D3W348</accession>
<proteinExistence type="predicted"/>
<reference evidence="2 3" key="1">
    <citation type="journal article" date="2021" name="Plant Biotechnol. J.">
        <title>Multi-omics assisted identification of the key and species-specific regulatory components of drought-tolerant mechanisms in Gossypium stocksii.</title>
        <authorList>
            <person name="Yu D."/>
            <person name="Ke L."/>
            <person name="Zhang D."/>
            <person name="Wu Y."/>
            <person name="Sun Y."/>
            <person name="Mei J."/>
            <person name="Sun J."/>
            <person name="Sun Y."/>
        </authorList>
    </citation>
    <scope>NUCLEOTIDE SEQUENCE [LARGE SCALE GENOMIC DNA]</scope>
    <source>
        <strain evidence="3">cv. E1</strain>
        <tissue evidence="2">Leaf</tissue>
    </source>
</reference>
<evidence type="ECO:0000313" key="3">
    <source>
        <dbReference type="Proteomes" id="UP000828251"/>
    </source>
</evidence>
<name>A0A9D3W348_9ROSI</name>
<gene>
    <name evidence="2" type="ORF">J1N35_012047</name>
</gene>
<dbReference type="AlphaFoldDB" id="A0A9D3W348"/>
<dbReference type="EMBL" id="JAIQCV010000004">
    <property type="protein sequence ID" value="KAH1108279.1"/>
    <property type="molecule type" value="Genomic_DNA"/>
</dbReference>
<feature type="region of interest" description="Disordered" evidence="1">
    <location>
        <begin position="1"/>
        <end position="40"/>
    </location>
</feature>
<evidence type="ECO:0000313" key="2">
    <source>
        <dbReference type="EMBL" id="KAH1108279.1"/>
    </source>
</evidence>
<sequence>MRKSPEPPSSCSWAQSPSSPWDDGTPKSKRRRGEIKTEFEVDREAEEDAITAFNIAEEWNSLNSLSSELYEIYEGMEISGSFQVAAIIEKLPPAWNDFMNYLKHKKKEMTVKDLIVGL</sequence>
<organism evidence="2 3">
    <name type="scientific">Gossypium stocksii</name>
    <dbReference type="NCBI Taxonomy" id="47602"/>
    <lineage>
        <taxon>Eukaryota</taxon>
        <taxon>Viridiplantae</taxon>
        <taxon>Streptophyta</taxon>
        <taxon>Embryophyta</taxon>
        <taxon>Tracheophyta</taxon>
        <taxon>Spermatophyta</taxon>
        <taxon>Magnoliopsida</taxon>
        <taxon>eudicotyledons</taxon>
        <taxon>Gunneridae</taxon>
        <taxon>Pentapetalae</taxon>
        <taxon>rosids</taxon>
        <taxon>malvids</taxon>
        <taxon>Malvales</taxon>
        <taxon>Malvaceae</taxon>
        <taxon>Malvoideae</taxon>
        <taxon>Gossypium</taxon>
    </lineage>
</organism>
<dbReference type="OrthoDB" id="1300022at2759"/>
<evidence type="ECO:0000256" key="1">
    <source>
        <dbReference type="SAM" id="MobiDB-lite"/>
    </source>
</evidence>
<feature type="compositionally biased region" description="Low complexity" evidence="1">
    <location>
        <begin position="9"/>
        <end position="20"/>
    </location>
</feature>
<keyword evidence="3" id="KW-1185">Reference proteome</keyword>
<dbReference type="Proteomes" id="UP000828251">
    <property type="component" value="Unassembled WGS sequence"/>
</dbReference>